<dbReference type="Gene3D" id="3.40.50.2300">
    <property type="match status" value="1"/>
</dbReference>
<sequence length="123" mass="13683">MPARKKILLIDDSEITLGVEEIILRRSYDIVMAKDGEEGVRKARAERPDLILCDVVMPSIDGFETCRRLRADPLTEAVPIILVTSQCSEGMMVNGFESGCSDYVTKPIQPIELLEKVKNCIGD</sequence>
<protein>
    <submittedName>
        <fullName evidence="4">Response regulator</fullName>
    </submittedName>
</protein>
<evidence type="ECO:0000256" key="2">
    <source>
        <dbReference type="PROSITE-ProRule" id="PRU00169"/>
    </source>
</evidence>
<evidence type="ECO:0000259" key="3">
    <source>
        <dbReference type="PROSITE" id="PS50110"/>
    </source>
</evidence>
<accession>A0A9X3XBT3</accession>
<dbReference type="GO" id="GO:0000160">
    <property type="term" value="P:phosphorelay signal transduction system"/>
    <property type="evidence" value="ECO:0007669"/>
    <property type="project" value="InterPro"/>
</dbReference>
<gene>
    <name evidence="4" type="ORF">KEG57_45260</name>
</gene>
<dbReference type="PANTHER" id="PTHR44591">
    <property type="entry name" value="STRESS RESPONSE REGULATOR PROTEIN 1"/>
    <property type="match status" value="1"/>
</dbReference>
<feature type="domain" description="Response regulatory" evidence="3">
    <location>
        <begin position="6"/>
        <end position="121"/>
    </location>
</feature>
<organism evidence="4 5">
    <name type="scientific">Polyangium jinanense</name>
    <dbReference type="NCBI Taxonomy" id="2829994"/>
    <lineage>
        <taxon>Bacteria</taxon>
        <taxon>Pseudomonadati</taxon>
        <taxon>Myxococcota</taxon>
        <taxon>Polyangia</taxon>
        <taxon>Polyangiales</taxon>
        <taxon>Polyangiaceae</taxon>
        <taxon>Polyangium</taxon>
    </lineage>
</organism>
<dbReference type="SMART" id="SM00448">
    <property type="entry name" value="REC"/>
    <property type="match status" value="1"/>
</dbReference>
<dbReference type="InterPro" id="IPR001789">
    <property type="entry name" value="Sig_transdc_resp-reg_receiver"/>
</dbReference>
<keyword evidence="5" id="KW-1185">Reference proteome</keyword>
<dbReference type="EMBL" id="JAGTJJ010000058">
    <property type="protein sequence ID" value="MDC3987759.1"/>
    <property type="molecule type" value="Genomic_DNA"/>
</dbReference>
<name>A0A9X3XBT3_9BACT</name>
<evidence type="ECO:0000313" key="4">
    <source>
        <dbReference type="EMBL" id="MDC3987759.1"/>
    </source>
</evidence>
<evidence type="ECO:0000256" key="1">
    <source>
        <dbReference type="ARBA" id="ARBA00022553"/>
    </source>
</evidence>
<dbReference type="AlphaFoldDB" id="A0A9X3XBT3"/>
<evidence type="ECO:0000313" key="5">
    <source>
        <dbReference type="Proteomes" id="UP001151081"/>
    </source>
</evidence>
<keyword evidence="1 2" id="KW-0597">Phosphoprotein</keyword>
<proteinExistence type="predicted"/>
<dbReference type="PANTHER" id="PTHR44591:SF3">
    <property type="entry name" value="RESPONSE REGULATORY DOMAIN-CONTAINING PROTEIN"/>
    <property type="match status" value="1"/>
</dbReference>
<dbReference type="RefSeq" id="WP_272428754.1">
    <property type="nucleotide sequence ID" value="NZ_JAGTJJ010000058.1"/>
</dbReference>
<comment type="caution">
    <text evidence="4">The sequence shown here is derived from an EMBL/GenBank/DDBJ whole genome shotgun (WGS) entry which is preliminary data.</text>
</comment>
<dbReference type="PROSITE" id="PS50110">
    <property type="entry name" value="RESPONSE_REGULATORY"/>
    <property type="match status" value="1"/>
</dbReference>
<feature type="modified residue" description="4-aspartylphosphate" evidence="2">
    <location>
        <position position="54"/>
    </location>
</feature>
<dbReference type="InterPro" id="IPR050595">
    <property type="entry name" value="Bact_response_regulator"/>
</dbReference>
<dbReference type="Proteomes" id="UP001151081">
    <property type="component" value="Unassembled WGS sequence"/>
</dbReference>
<dbReference type="InterPro" id="IPR011006">
    <property type="entry name" value="CheY-like_superfamily"/>
</dbReference>
<dbReference type="SUPFAM" id="SSF52172">
    <property type="entry name" value="CheY-like"/>
    <property type="match status" value="1"/>
</dbReference>
<dbReference type="Pfam" id="PF00072">
    <property type="entry name" value="Response_reg"/>
    <property type="match status" value="1"/>
</dbReference>
<reference evidence="4 5" key="1">
    <citation type="submission" date="2021-04" db="EMBL/GenBank/DDBJ databases">
        <title>Genome analysis of Polyangium sp.</title>
        <authorList>
            <person name="Li Y."/>
            <person name="Wang J."/>
        </authorList>
    </citation>
    <scope>NUCLEOTIDE SEQUENCE [LARGE SCALE GENOMIC DNA]</scope>
    <source>
        <strain evidence="4 5">SDU14</strain>
    </source>
</reference>